<name>A0A1H1J2X2_NATTX</name>
<evidence type="ECO:0000313" key="4">
    <source>
        <dbReference type="Proteomes" id="UP000198848"/>
    </source>
</evidence>
<feature type="transmembrane region" description="Helical" evidence="2">
    <location>
        <begin position="77"/>
        <end position="98"/>
    </location>
</feature>
<keyword evidence="2" id="KW-0812">Transmembrane</keyword>
<feature type="transmembrane region" description="Helical" evidence="2">
    <location>
        <begin position="417"/>
        <end position="435"/>
    </location>
</feature>
<evidence type="ECO:0000256" key="2">
    <source>
        <dbReference type="SAM" id="Phobius"/>
    </source>
</evidence>
<keyword evidence="2" id="KW-0472">Membrane</keyword>
<evidence type="ECO:0000313" key="3">
    <source>
        <dbReference type="EMBL" id="SDR43946.1"/>
    </source>
</evidence>
<dbReference type="RefSeq" id="WP_211704985.1">
    <property type="nucleotide sequence ID" value="NZ_FNLC01000007.1"/>
</dbReference>
<accession>A0A1H1J2X2</accession>
<dbReference type="EMBL" id="FNLC01000007">
    <property type="protein sequence ID" value="SDR43946.1"/>
    <property type="molecule type" value="Genomic_DNA"/>
</dbReference>
<reference evidence="4" key="1">
    <citation type="submission" date="2016-10" db="EMBL/GenBank/DDBJ databases">
        <authorList>
            <person name="Varghese N."/>
            <person name="Submissions S."/>
        </authorList>
    </citation>
    <scope>NUCLEOTIDE SEQUENCE [LARGE SCALE GENOMIC DNA]</scope>
    <source>
        <strain evidence="4">DSM 24767</strain>
    </source>
</reference>
<keyword evidence="4" id="KW-1185">Reference proteome</keyword>
<evidence type="ECO:0000256" key="1">
    <source>
        <dbReference type="SAM" id="MobiDB-lite"/>
    </source>
</evidence>
<organism evidence="3 4">
    <name type="scientific">Natronobacterium texcoconense</name>
    <dbReference type="NCBI Taxonomy" id="1095778"/>
    <lineage>
        <taxon>Archaea</taxon>
        <taxon>Methanobacteriati</taxon>
        <taxon>Methanobacteriota</taxon>
        <taxon>Stenosarchaea group</taxon>
        <taxon>Halobacteria</taxon>
        <taxon>Halobacteriales</taxon>
        <taxon>Natrialbaceae</taxon>
        <taxon>Natronobacterium</taxon>
    </lineage>
</organism>
<protein>
    <submittedName>
        <fullName evidence="3">Uncharacterized protein</fullName>
    </submittedName>
</protein>
<feature type="transmembrane region" description="Helical" evidence="2">
    <location>
        <begin position="506"/>
        <end position="529"/>
    </location>
</feature>
<dbReference type="AlphaFoldDB" id="A0A1H1J2X2"/>
<dbReference type="InterPro" id="IPR055941">
    <property type="entry name" value="DUF7519"/>
</dbReference>
<sequence>MTATTKRSERDDQPNGTISAPVTAIVTMLATAVGAVALAVGVDALEPAAVAAVAGCLLTATVTATKRRTPGGRAVGSVLVVFAATAMTGAIGFAAVSGPIDVSAIFRVGVALSVGLAAFGATATLTGAVGDGAVRSAVPVAVFTAVPIAVAAAVYAVPVRATWDGVTRAGWTAEGRVAVERFLSPDGTAVGVVTFLALFVGLLWTAYVVLPRLPIPQLLPRDRREPAQQRIRRLALRTGIAGMFVLLAGTAATGVLFVPALSQLPYVESVIPVLESVLVPVAMAPAVRIGVVGAIVTLWLVWLLSRLPGLRRLRHGVLVSWGPVFTGGVLVASLVASGYPTVFEERIRPELEAMAADGPFVVPQLGEVPLEELLEVASPPEGIVIASVVIVGIVGSVVALLLGIWATGLVRLLPTRGAPGALGAGALVGGTIVAAAGGASPFVVCIAVAAAVVAWDAAVYGVSITEELGRDTNARMPALAHTTGTVLVGAVGVGVALAVPRLVGAFAVRTGITVALSLTVALLAVFVALKRRANASRTVDAGGLESDEPSTIDESQPAGDSDDATPEHPTASDSEDGVQSSLETDAASLDLEAETVPTVVSNEAETLRVGGFETIGDLQSASASEIASETRVTNAKARLIVSAVDDEYGEEE</sequence>
<feature type="transmembrane region" description="Helical" evidence="2">
    <location>
        <begin position="21"/>
        <end position="42"/>
    </location>
</feature>
<proteinExistence type="predicted"/>
<dbReference type="STRING" id="1095778.SAMN04489842_4029"/>
<feature type="region of interest" description="Disordered" evidence="1">
    <location>
        <begin position="540"/>
        <end position="581"/>
    </location>
</feature>
<dbReference type="OrthoDB" id="206480at2157"/>
<feature type="transmembrane region" description="Helical" evidence="2">
    <location>
        <begin position="234"/>
        <end position="257"/>
    </location>
</feature>
<feature type="transmembrane region" description="Helical" evidence="2">
    <location>
        <begin position="383"/>
        <end position="405"/>
    </location>
</feature>
<dbReference type="Proteomes" id="UP000198848">
    <property type="component" value="Unassembled WGS sequence"/>
</dbReference>
<feature type="transmembrane region" description="Helical" evidence="2">
    <location>
        <begin position="476"/>
        <end position="500"/>
    </location>
</feature>
<feature type="transmembrane region" description="Helical" evidence="2">
    <location>
        <begin position="441"/>
        <end position="464"/>
    </location>
</feature>
<feature type="transmembrane region" description="Helical" evidence="2">
    <location>
        <begin position="189"/>
        <end position="213"/>
    </location>
</feature>
<feature type="transmembrane region" description="Helical" evidence="2">
    <location>
        <begin position="104"/>
        <end position="125"/>
    </location>
</feature>
<feature type="transmembrane region" description="Helical" evidence="2">
    <location>
        <begin position="137"/>
        <end position="157"/>
    </location>
</feature>
<feature type="transmembrane region" description="Helical" evidence="2">
    <location>
        <begin position="277"/>
        <end position="304"/>
    </location>
</feature>
<keyword evidence="2" id="KW-1133">Transmembrane helix</keyword>
<dbReference type="Pfam" id="PF24363">
    <property type="entry name" value="DUF7519"/>
    <property type="match status" value="1"/>
</dbReference>
<gene>
    <name evidence="3" type="ORF">SAMN04489842_4029</name>
</gene>
<feature type="transmembrane region" description="Helical" evidence="2">
    <location>
        <begin position="316"/>
        <end position="339"/>
    </location>
</feature>
<feature type="transmembrane region" description="Helical" evidence="2">
    <location>
        <begin position="48"/>
        <end position="65"/>
    </location>
</feature>